<evidence type="ECO:0000256" key="2">
    <source>
        <dbReference type="RuleBase" id="RU102079"/>
    </source>
</evidence>
<gene>
    <name evidence="5" type="ORF">SPARVUS_LOCUS13408414</name>
</gene>
<feature type="non-terminal residue" evidence="5">
    <location>
        <position position="1"/>
    </location>
</feature>
<feature type="region of interest" description="Disordered" evidence="3">
    <location>
        <begin position="60"/>
        <end position="103"/>
    </location>
</feature>
<evidence type="ECO:0000259" key="4">
    <source>
        <dbReference type="PROSITE" id="PS51304"/>
    </source>
</evidence>
<keyword evidence="6" id="KW-1185">Reference proteome</keyword>
<dbReference type="InterPro" id="IPR001079">
    <property type="entry name" value="Galectin_CRD"/>
</dbReference>
<keyword evidence="1 2" id="KW-0430">Lectin</keyword>
<evidence type="ECO:0000256" key="3">
    <source>
        <dbReference type="SAM" id="MobiDB-lite"/>
    </source>
</evidence>
<accession>A0ABN9G571</accession>
<reference evidence="5" key="1">
    <citation type="submission" date="2023-05" db="EMBL/GenBank/DDBJ databases">
        <authorList>
            <person name="Stuckert A."/>
        </authorList>
    </citation>
    <scope>NUCLEOTIDE SEQUENCE</scope>
</reference>
<dbReference type="Gene3D" id="2.60.120.200">
    <property type="match status" value="1"/>
</dbReference>
<feature type="domain" description="Galectin" evidence="4">
    <location>
        <begin position="3"/>
        <end position="103"/>
    </location>
</feature>
<feature type="compositionally biased region" description="Polar residues" evidence="3">
    <location>
        <begin position="88"/>
        <end position="103"/>
    </location>
</feature>
<organism evidence="5 6">
    <name type="scientific">Staurois parvus</name>
    <dbReference type="NCBI Taxonomy" id="386267"/>
    <lineage>
        <taxon>Eukaryota</taxon>
        <taxon>Metazoa</taxon>
        <taxon>Chordata</taxon>
        <taxon>Craniata</taxon>
        <taxon>Vertebrata</taxon>
        <taxon>Euteleostomi</taxon>
        <taxon>Amphibia</taxon>
        <taxon>Batrachia</taxon>
        <taxon>Anura</taxon>
        <taxon>Neobatrachia</taxon>
        <taxon>Ranoidea</taxon>
        <taxon>Ranidae</taxon>
        <taxon>Staurois</taxon>
    </lineage>
</organism>
<evidence type="ECO:0000256" key="1">
    <source>
        <dbReference type="ARBA" id="ARBA00022734"/>
    </source>
</evidence>
<evidence type="ECO:0000313" key="5">
    <source>
        <dbReference type="EMBL" id="CAI9604007.1"/>
    </source>
</evidence>
<feature type="compositionally biased region" description="Basic residues" evidence="3">
    <location>
        <begin position="72"/>
        <end position="86"/>
    </location>
</feature>
<proteinExistence type="predicted"/>
<evidence type="ECO:0000313" key="6">
    <source>
        <dbReference type="Proteomes" id="UP001162483"/>
    </source>
</evidence>
<dbReference type="SUPFAM" id="SSF49899">
    <property type="entry name" value="Concanavalin A-like lectins/glucanases"/>
    <property type="match status" value="1"/>
</dbReference>
<sequence length="103" mass="11853">IQTFFLCNFSLKLGHSVEVEGFIPEGSKRFVINMGKDNNNLVVHFEPRFDFNGDKDKIVLNSQAGTESGERSRRKTSSLSRRKKTQRFPSSFSKTRSPYNYLT</sequence>
<dbReference type="Pfam" id="PF00337">
    <property type="entry name" value="Gal-bind_lectin"/>
    <property type="match status" value="1"/>
</dbReference>
<name>A0ABN9G571_9NEOB</name>
<protein>
    <recommendedName>
        <fullName evidence="2">Galectin</fullName>
    </recommendedName>
</protein>
<comment type="caution">
    <text evidence="5">The sequence shown here is derived from an EMBL/GenBank/DDBJ whole genome shotgun (WGS) entry which is preliminary data.</text>
</comment>
<dbReference type="Proteomes" id="UP001162483">
    <property type="component" value="Unassembled WGS sequence"/>
</dbReference>
<dbReference type="EMBL" id="CATNWA010017914">
    <property type="protein sequence ID" value="CAI9604007.1"/>
    <property type="molecule type" value="Genomic_DNA"/>
</dbReference>
<dbReference type="PROSITE" id="PS51304">
    <property type="entry name" value="GALECTIN"/>
    <property type="match status" value="1"/>
</dbReference>
<dbReference type="InterPro" id="IPR013320">
    <property type="entry name" value="ConA-like_dom_sf"/>
</dbReference>